<comment type="caution">
    <text evidence="7">The sequence shown here is derived from an EMBL/GenBank/DDBJ whole genome shotgun (WGS) entry which is preliminary data.</text>
</comment>
<keyword evidence="3" id="KW-0378">Hydrolase</keyword>
<organism evidence="7 8">
    <name type="scientific">Pseudoclavibacter chungangensis</name>
    <dbReference type="NCBI Taxonomy" id="587635"/>
    <lineage>
        <taxon>Bacteria</taxon>
        <taxon>Bacillati</taxon>
        <taxon>Actinomycetota</taxon>
        <taxon>Actinomycetes</taxon>
        <taxon>Micrococcales</taxon>
        <taxon>Microbacteriaceae</taxon>
        <taxon>Pseudoclavibacter</taxon>
    </lineage>
</organism>
<feature type="active site" evidence="5">
    <location>
        <position position="19"/>
    </location>
</feature>
<keyword evidence="4" id="KW-0904">Protein phosphatase</keyword>
<sequence>MGDMPARHDDAILRICFVCTGNICRSPMAEVIFRDMVDEAGLADAVYITSAGTGEWHVGEKADPRTRAALDRVGYSAENHRAKQFEVSWFETFDLIVTFDRGQRRILRAWARDDDERALIRPLLSFSPADPGSPSGEVPDPYYGSDELFDRVRDMIEVACRGLLAQIEPVVRAAQQGRRASAVRHDPPSQEPS</sequence>
<evidence type="ECO:0000256" key="2">
    <source>
        <dbReference type="ARBA" id="ARBA00013064"/>
    </source>
</evidence>
<dbReference type="PANTHER" id="PTHR11717">
    <property type="entry name" value="LOW MOLECULAR WEIGHT PROTEIN TYROSINE PHOSPHATASE"/>
    <property type="match status" value="1"/>
</dbReference>
<dbReference type="InterPro" id="IPR050438">
    <property type="entry name" value="LMW_PTPase"/>
</dbReference>
<evidence type="ECO:0000313" key="8">
    <source>
        <dbReference type="Proteomes" id="UP000467240"/>
    </source>
</evidence>
<feature type="domain" description="Phosphotyrosine protein phosphatase I" evidence="6">
    <location>
        <begin position="13"/>
        <end position="166"/>
    </location>
</feature>
<dbReference type="SMART" id="SM00226">
    <property type="entry name" value="LMWPc"/>
    <property type="match status" value="1"/>
</dbReference>
<dbReference type="CDD" id="cd16343">
    <property type="entry name" value="LMWPTP"/>
    <property type="match status" value="1"/>
</dbReference>
<evidence type="ECO:0000313" key="7">
    <source>
        <dbReference type="EMBL" id="KAB1652619.1"/>
    </source>
</evidence>
<reference evidence="7 8" key="1">
    <citation type="submission" date="2019-09" db="EMBL/GenBank/DDBJ databases">
        <title>Phylogeny of genus Pseudoclavibacter and closely related genus.</title>
        <authorList>
            <person name="Li Y."/>
        </authorList>
    </citation>
    <scope>NUCLEOTIDE SEQUENCE [LARGE SCALE GENOMIC DNA]</scope>
    <source>
        <strain evidence="7 8">DSM 23821</strain>
    </source>
</reference>
<dbReference type="Proteomes" id="UP000467240">
    <property type="component" value="Unassembled WGS sequence"/>
</dbReference>
<dbReference type="EMBL" id="WBJZ01000029">
    <property type="protein sequence ID" value="KAB1652619.1"/>
    <property type="molecule type" value="Genomic_DNA"/>
</dbReference>
<dbReference type="OrthoDB" id="9784339at2"/>
<dbReference type="Pfam" id="PF01451">
    <property type="entry name" value="LMWPc"/>
    <property type="match status" value="1"/>
</dbReference>
<dbReference type="GO" id="GO:0004725">
    <property type="term" value="F:protein tyrosine phosphatase activity"/>
    <property type="evidence" value="ECO:0007669"/>
    <property type="project" value="UniProtKB-EC"/>
</dbReference>
<feature type="active site" evidence="5">
    <location>
        <position position="25"/>
    </location>
</feature>
<dbReference type="PANTHER" id="PTHR11717:SF7">
    <property type="entry name" value="LOW MOLECULAR WEIGHT PHOSPHOTYROSINE PROTEIN PHOSPHATASE"/>
    <property type="match status" value="1"/>
</dbReference>
<dbReference type="InterPro" id="IPR023485">
    <property type="entry name" value="Ptyr_pPase"/>
</dbReference>
<dbReference type="InterPro" id="IPR017867">
    <property type="entry name" value="Tyr_phospatase_low_mol_wt"/>
</dbReference>
<evidence type="ECO:0000256" key="5">
    <source>
        <dbReference type="PIRSR" id="PIRSR617867-1"/>
    </source>
</evidence>
<evidence type="ECO:0000259" key="6">
    <source>
        <dbReference type="SMART" id="SM00226"/>
    </source>
</evidence>
<dbReference type="AlphaFoldDB" id="A0A7J5BPU9"/>
<dbReference type="SUPFAM" id="SSF52788">
    <property type="entry name" value="Phosphotyrosine protein phosphatases I"/>
    <property type="match status" value="1"/>
</dbReference>
<comment type="similarity">
    <text evidence="1">Belongs to the low molecular weight phosphotyrosine protein phosphatase family.</text>
</comment>
<protein>
    <recommendedName>
        <fullName evidence="2">protein-tyrosine-phosphatase</fullName>
        <ecNumber evidence="2">3.1.3.48</ecNumber>
    </recommendedName>
</protein>
<feature type="active site" description="Proton donor" evidence="5">
    <location>
        <position position="140"/>
    </location>
</feature>
<evidence type="ECO:0000256" key="1">
    <source>
        <dbReference type="ARBA" id="ARBA00011063"/>
    </source>
</evidence>
<evidence type="ECO:0000256" key="3">
    <source>
        <dbReference type="ARBA" id="ARBA00022801"/>
    </source>
</evidence>
<proteinExistence type="inferred from homology"/>
<dbReference type="EC" id="3.1.3.48" evidence="2"/>
<dbReference type="Gene3D" id="3.40.50.2300">
    <property type="match status" value="1"/>
</dbReference>
<dbReference type="InterPro" id="IPR036196">
    <property type="entry name" value="Ptyr_pPase_sf"/>
</dbReference>
<name>A0A7J5BPU9_9MICO</name>
<gene>
    <name evidence="7" type="ORF">F8O01_16425</name>
</gene>
<evidence type="ECO:0000256" key="4">
    <source>
        <dbReference type="ARBA" id="ARBA00022912"/>
    </source>
</evidence>
<dbReference type="PRINTS" id="PR00719">
    <property type="entry name" value="LMWPTPASE"/>
</dbReference>
<keyword evidence="8" id="KW-1185">Reference proteome</keyword>
<accession>A0A7J5BPU9</accession>